<dbReference type="PANTHER" id="PTHR33337:SF40">
    <property type="entry name" value="CENP-V_GFA DOMAIN-CONTAINING PROTEIN-RELATED"/>
    <property type="match status" value="1"/>
</dbReference>
<reference evidence="7" key="1">
    <citation type="submission" date="2016-10" db="EMBL/GenBank/DDBJ databases">
        <authorList>
            <person name="Varghese N."/>
            <person name="Submissions S."/>
        </authorList>
    </citation>
    <scope>NUCLEOTIDE SEQUENCE [LARGE SCALE GENOMIC DNA]</scope>
    <source>
        <strain evidence="7">ATCC 25963</strain>
    </source>
</reference>
<dbReference type="InterPro" id="IPR006913">
    <property type="entry name" value="CENP-V/GFA"/>
</dbReference>
<keyword evidence="4" id="KW-0456">Lyase</keyword>
<evidence type="ECO:0000313" key="6">
    <source>
        <dbReference type="EMBL" id="SFE60906.1"/>
    </source>
</evidence>
<dbReference type="AlphaFoldDB" id="A0A1I2BXJ0"/>
<dbReference type="InterPro" id="IPR011057">
    <property type="entry name" value="Mss4-like_sf"/>
</dbReference>
<dbReference type="STRING" id="54.SAMN02745121_04845"/>
<keyword evidence="2" id="KW-0479">Metal-binding</keyword>
<evidence type="ECO:0000256" key="4">
    <source>
        <dbReference type="ARBA" id="ARBA00023239"/>
    </source>
</evidence>
<dbReference type="PROSITE" id="PS51891">
    <property type="entry name" value="CENP_V_GFA"/>
    <property type="match status" value="1"/>
</dbReference>
<dbReference type="PANTHER" id="PTHR33337">
    <property type="entry name" value="GFA DOMAIN-CONTAINING PROTEIN"/>
    <property type="match status" value="1"/>
</dbReference>
<keyword evidence="3" id="KW-0862">Zinc</keyword>
<dbReference type="SUPFAM" id="SSF51316">
    <property type="entry name" value="Mss4-like"/>
    <property type="match status" value="1"/>
</dbReference>
<proteinExistence type="inferred from homology"/>
<comment type="similarity">
    <text evidence="1">Belongs to the Gfa family.</text>
</comment>
<organism evidence="6 7">
    <name type="scientific">Nannocystis exedens</name>
    <dbReference type="NCBI Taxonomy" id="54"/>
    <lineage>
        <taxon>Bacteria</taxon>
        <taxon>Pseudomonadati</taxon>
        <taxon>Myxococcota</taxon>
        <taxon>Polyangia</taxon>
        <taxon>Nannocystales</taxon>
        <taxon>Nannocystaceae</taxon>
        <taxon>Nannocystis</taxon>
    </lineage>
</organism>
<dbReference type="Pfam" id="PF04828">
    <property type="entry name" value="GFA"/>
    <property type="match status" value="1"/>
</dbReference>
<name>A0A1I2BXJ0_9BACT</name>
<feature type="domain" description="CENP-V/GFA" evidence="5">
    <location>
        <begin position="4"/>
        <end position="114"/>
    </location>
</feature>
<evidence type="ECO:0000256" key="1">
    <source>
        <dbReference type="ARBA" id="ARBA00005495"/>
    </source>
</evidence>
<protein>
    <submittedName>
        <fullName evidence="6">Uncharacterized conserved protein</fullName>
    </submittedName>
</protein>
<dbReference type="GO" id="GO:0046872">
    <property type="term" value="F:metal ion binding"/>
    <property type="evidence" value="ECO:0007669"/>
    <property type="project" value="UniProtKB-KW"/>
</dbReference>
<gene>
    <name evidence="6" type="ORF">SAMN02745121_04845</name>
</gene>
<sequence length="132" mass="14195">MTTRRASCTCGQLGVTCEGDPVRVSICHCLACQQRTGSAFGVQARFAREQVTFSGAATEFVRTGDSGSRATFRFCPTCGSTVFWESDGLPGFVAVAVGAFADPSFMAPTVSIYEVRRHAWAISPDLDIERLD</sequence>
<dbReference type="RefSeq" id="WP_096329257.1">
    <property type="nucleotide sequence ID" value="NZ_FOMX01000016.1"/>
</dbReference>
<keyword evidence="7" id="KW-1185">Reference proteome</keyword>
<dbReference type="EMBL" id="FOMX01000016">
    <property type="protein sequence ID" value="SFE60906.1"/>
    <property type="molecule type" value="Genomic_DNA"/>
</dbReference>
<accession>A0A1I2BXJ0</accession>
<dbReference type="OrthoDB" id="9805575at2"/>
<evidence type="ECO:0000313" key="7">
    <source>
        <dbReference type="Proteomes" id="UP000199400"/>
    </source>
</evidence>
<dbReference type="Proteomes" id="UP000199400">
    <property type="component" value="Unassembled WGS sequence"/>
</dbReference>
<dbReference type="GO" id="GO:0016846">
    <property type="term" value="F:carbon-sulfur lyase activity"/>
    <property type="evidence" value="ECO:0007669"/>
    <property type="project" value="InterPro"/>
</dbReference>
<evidence type="ECO:0000256" key="2">
    <source>
        <dbReference type="ARBA" id="ARBA00022723"/>
    </source>
</evidence>
<evidence type="ECO:0000256" key="3">
    <source>
        <dbReference type="ARBA" id="ARBA00022833"/>
    </source>
</evidence>
<dbReference type="Gene3D" id="3.90.1590.10">
    <property type="entry name" value="glutathione-dependent formaldehyde- activating enzyme (gfa)"/>
    <property type="match status" value="1"/>
</dbReference>
<evidence type="ECO:0000259" key="5">
    <source>
        <dbReference type="PROSITE" id="PS51891"/>
    </source>
</evidence>